<reference evidence="1 2" key="1">
    <citation type="journal article" date="2019" name="Sci. Rep.">
        <title>Orb-weaving spider Araneus ventricosus genome elucidates the spidroin gene catalogue.</title>
        <authorList>
            <person name="Kono N."/>
            <person name="Nakamura H."/>
            <person name="Ohtoshi R."/>
            <person name="Moran D.A.P."/>
            <person name="Shinohara A."/>
            <person name="Yoshida Y."/>
            <person name="Fujiwara M."/>
            <person name="Mori M."/>
            <person name="Tomita M."/>
            <person name="Arakawa K."/>
        </authorList>
    </citation>
    <scope>NUCLEOTIDE SEQUENCE [LARGE SCALE GENOMIC DNA]</scope>
</reference>
<evidence type="ECO:0000313" key="1">
    <source>
        <dbReference type="EMBL" id="GBM25816.1"/>
    </source>
</evidence>
<protein>
    <submittedName>
        <fullName evidence="1">Uncharacterized protein</fullName>
    </submittedName>
</protein>
<evidence type="ECO:0000313" key="2">
    <source>
        <dbReference type="Proteomes" id="UP000499080"/>
    </source>
</evidence>
<sequence>MPVARTRFAAASPRQNEHVLCPPRRGMYEGRVVPAFSRHASRWRLNTKACHAGTMSCAGRRNSHTRTHATPAHNAVRQKQACAIQTGAISRQATKFAECSVGHRNEHGRGTNLRRRRTRNMRVFQQWHIHVCPALREYSIRTHTKTA</sequence>
<dbReference type="AlphaFoldDB" id="A0A4Y2EBY5"/>
<dbReference type="EMBL" id="BGPR01000547">
    <property type="protein sequence ID" value="GBM25816.1"/>
    <property type="molecule type" value="Genomic_DNA"/>
</dbReference>
<name>A0A4Y2EBY5_ARAVE</name>
<proteinExistence type="predicted"/>
<dbReference type="Proteomes" id="UP000499080">
    <property type="component" value="Unassembled WGS sequence"/>
</dbReference>
<gene>
    <name evidence="1" type="ORF">AVEN_228280_1</name>
</gene>
<accession>A0A4Y2EBY5</accession>
<organism evidence="1 2">
    <name type="scientific">Araneus ventricosus</name>
    <name type="common">Orbweaver spider</name>
    <name type="synonym">Epeira ventricosa</name>
    <dbReference type="NCBI Taxonomy" id="182803"/>
    <lineage>
        <taxon>Eukaryota</taxon>
        <taxon>Metazoa</taxon>
        <taxon>Ecdysozoa</taxon>
        <taxon>Arthropoda</taxon>
        <taxon>Chelicerata</taxon>
        <taxon>Arachnida</taxon>
        <taxon>Araneae</taxon>
        <taxon>Araneomorphae</taxon>
        <taxon>Entelegynae</taxon>
        <taxon>Araneoidea</taxon>
        <taxon>Araneidae</taxon>
        <taxon>Araneus</taxon>
    </lineage>
</organism>
<keyword evidence="2" id="KW-1185">Reference proteome</keyword>
<comment type="caution">
    <text evidence="1">The sequence shown here is derived from an EMBL/GenBank/DDBJ whole genome shotgun (WGS) entry which is preliminary data.</text>
</comment>